<name>A0ABS7AAD8_9PROT</name>
<evidence type="ECO:0000256" key="2">
    <source>
        <dbReference type="ARBA" id="ARBA00023015"/>
    </source>
</evidence>
<evidence type="ECO:0000256" key="3">
    <source>
        <dbReference type="ARBA" id="ARBA00023125"/>
    </source>
</evidence>
<dbReference type="CDD" id="cd05466">
    <property type="entry name" value="PBP2_LTTR_substrate"/>
    <property type="match status" value="1"/>
</dbReference>
<keyword evidence="4" id="KW-0804">Transcription</keyword>
<dbReference type="EMBL" id="JAHYBZ010000005">
    <property type="protein sequence ID" value="MBW6399265.1"/>
    <property type="molecule type" value="Genomic_DNA"/>
</dbReference>
<dbReference type="PANTHER" id="PTHR30126">
    <property type="entry name" value="HTH-TYPE TRANSCRIPTIONAL REGULATOR"/>
    <property type="match status" value="1"/>
</dbReference>
<reference evidence="7 8" key="1">
    <citation type="submission" date="2021-07" db="EMBL/GenBank/DDBJ databases">
        <authorList>
            <person name="So Y."/>
        </authorList>
    </citation>
    <scope>NUCLEOTIDE SEQUENCE [LARGE SCALE GENOMIC DNA]</scope>
    <source>
        <strain evidence="7 8">HJA6</strain>
    </source>
</reference>
<dbReference type="InterPro" id="IPR005119">
    <property type="entry name" value="LysR_subst-bd"/>
</dbReference>
<dbReference type="Gene3D" id="1.10.10.10">
    <property type="entry name" value="Winged helix-like DNA-binding domain superfamily/Winged helix DNA-binding domain"/>
    <property type="match status" value="1"/>
</dbReference>
<evidence type="ECO:0000313" key="8">
    <source>
        <dbReference type="Proteomes" id="UP001196565"/>
    </source>
</evidence>
<dbReference type="RefSeq" id="WP_219763878.1">
    <property type="nucleotide sequence ID" value="NZ_JAHYBZ010000005.1"/>
</dbReference>
<dbReference type="SUPFAM" id="SSF53850">
    <property type="entry name" value="Periplasmic binding protein-like II"/>
    <property type="match status" value="1"/>
</dbReference>
<dbReference type="InterPro" id="IPR000847">
    <property type="entry name" value="LysR_HTH_N"/>
</dbReference>
<evidence type="ECO:0000313" key="7">
    <source>
        <dbReference type="EMBL" id="MBW6399265.1"/>
    </source>
</evidence>
<organism evidence="7 8">
    <name type="scientific">Roseomonas alba</name>
    <dbReference type="NCBI Taxonomy" id="2846776"/>
    <lineage>
        <taxon>Bacteria</taxon>
        <taxon>Pseudomonadati</taxon>
        <taxon>Pseudomonadota</taxon>
        <taxon>Alphaproteobacteria</taxon>
        <taxon>Acetobacterales</taxon>
        <taxon>Roseomonadaceae</taxon>
        <taxon>Roseomonas</taxon>
    </lineage>
</organism>
<keyword evidence="3" id="KW-0238">DNA-binding</keyword>
<evidence type="ECO:0000256" key="1">
    <source>
        <dbReference type="ARBA" id="ARBA00009437"/>
    </source>
</evidence>
<dbReference type="Pfam" id="PF03466">
    <property type="entry name" value="LysR_substrate"/>
    <property type="match status" value="1"/>
</dbReference>
<evidence type="ECO:0000256" key="5">
    <source>
        <dbReference type="SAM" id="MobiDB-lite"/>
    </source>
</evidence>
<evidence type="ECO:0000259" key="6">
    <source>
        <dbReference type="PROSITE" id="PS50931"/>
    </source>
</evidence>
<comment type="caution">
    <text evidence="7">The sequence shown here is derived from an EMBL/GenBank/DDBJ whole genome shotgun (WGS) entry which is preliminary data.</text>
</comment>
<proteinExistence type="inferred from homology"/>
<dbReference type="InterPro" id="IPR036388">
    <property type="entry name" value="WH-like_DNA-bd_sf"/>
</dbReference>
<dbReference type="PRINTS" id="PR00039">
    <property type="entry name" value="HTHLYSR"/>
</dbReference>
<sequence length="335" mass="35618">MLDVRDLIRIEAVAAHGGFTRAATALGMTQPALTRSIAAAERMLGGQLFRRGRRGAEPTSLCRMVLADAREIIGRMRELHERLAQLRGGSGEEISVAAGPFPLETICLPAVRAFQASHPRIRVRLETLPWPAALAQLRARLCDLAVVTADASFEGTDMVVTPLPAQRLAFVVRRDHPLAGAAAGLSRILAYPLVTTAHLSPRLHAVLTKARGDGVRARRPDLPFPAVLVESASAWIGLLEGTDNVALTTLAPAARALVAGDVVLLAAEAPSLTTRHALVHLAARPPTATGAAFMAALTDANADAIALADKLWEGQEPAAGLRQPETAMRKRKHRT</sequence>
<accession>A0ABS7AAD8</accession>
<protein>
    <submittedName>
        <fullName evidence="7">LysR family transcriptional regulator</fullName>
    </submittedName>
</protein>
<dbReference type="PANTHER" id="PTHR30126:SF98">
    <property type="entry name" value="HTH-TYPE TRANSCRIPTIONAL ACTIVATOR BAUR"/>
    <property type="match status" value="1"/>
</dbReference>
<keyword evidence="8" id="KW-1185">Reference proteome</keyword>
<feature type="region of interest" description="Disordered" evidence="5">
    <location>
        <begin position="316"/>
        <end position="335"/>
    </location>
</feature>
<feature type="domain" description="HTH lysR-type" evidence="6">
    <location>
        <begin position="2"/>
        <end position="59"/>
    </location>
</feature>
<dbReference type="Proteomes" id="UP001196565">
    <property type="component" value="Unassembled WGS sequence"/>
</dbReference>
<dbReference type="PROSITE" id="PS50931">
    <property type="entry name" value="HTH_LYSR"/>
    <property type="match status" value="1"/>
</dbReference>
<dbReference type="Pfam" id="PF00126">
    <property type="entry name" value="HTH_1"/>
    <property type="match status" value="1"/>
</dbReference>
<gene>
    <name evidence="7" type="ORF">KPL78_15495</name>
</gene>
<evidence type="ECO:0000256" key="4">
    <source>
        <dbReference type="ARBA" id="ARBA00023163"/>
    </source>
</evidence>
<comment type="similarity">
    <text evidence="1">Belongs to the LysR transcriptional regulatory family.</text>
</comment>
<keyword evidence="2" id="KW-0805">Transcription regulation</keyword>
<dbReference type="Gene3D" id="3.40.190.10">
    <property type="entry name" value="Periplasmic binding protein-like II"/>
    <property type="match status" value="1"/>
</dbReference>
<dbReference type="InterPro" id="IPR036390">
    <property type="entry name" value="WH_DNA-bd_sf"/>
</dbReference>
<dbReference type="SUPFAM" id="SSF46785">
    <property type="entry name" value="Winged helix' DNA-binding domain"/>
    <property type="match status" value="1"/>
</dbReference>